<dbReference type="EMBL" id="JACIJF010000003">
    <property type="protein sequence ID" value="MBB5709973.1"/>
    <property type="molecule type" value="Genomic_DNA"/>
</dbReference>
<keyword evidence="2" id="KW-1185">Reference proteome</keyword>
<accession>A0A840YQ17</accession>
<comment type="caution">
    <text evidence="1">The sequence shown here is derived from an EMBL/GenBank/DDBJ whole genome shotgun (WGS) entry which is preliminary data.</text>
</comment>
<evidence type="ECO:0000313" key="2">
    <source>
        <dbReference type="Proteomes" id="UP000527143"/>
    </source>
</evidence>
<name>A0A840YQ17_9SPHN</name>
<reference evidence="1 2" key="1">
    <citation type="submission" date="2020-08" db="EMBL/GenBank/DDBJ databases">
        <title>Genomic Encyclopedia of Type Strains, Phase IV (KMG-IV): sequencing the most valuable type-strain genomes for metagenomic binning, comparative biology and taxonomic classification.</title>
        <authorList>
            <person name="Goeker M."/>
        </authorList>
    </citation>
    <scope>NUCLEOTIDE SEQUENCE [LARGE SCALE GENOMIC DNA]</scope>
    <source>
        <strain evidence="1 2">DSM 26736</strain>
    </source>
</reference>
<evidence type="ECO:0000313" key="1">
    <source>
        <dbReference type="EMBL" id="MBB5709973.1"/>
    </source>
</evidence>
<proteinExistence type="predicted"/>
<protein>
    <submittedName>
        <fullName evidence="1">Uncharacterized protein</fullName>
    </submittedName>
</protein>
<gene>
    <name evidence="1" type="ORF">FHT02_001201</name>
</gene>
<dbReference type="AlphaFoldDB" id="A0A840YQ17"/>
<dbReference type="RefSeq" id="WP_184085527.1">
    <property type="nucleotide sequence ID" value="NZ_JACIJF010000003.1"/>
</dbReference>
<sequence>MLASFTALLFGAIAIDIAAAKPLDVARVFLEAVRTGDVETIRRLRTDDAVAGGGPDLGPLGGSEEYLLLPKLKRCAIRGLALDPQETDRSLLREMTPSSIAAGGASTIRGGLSCPMSDGSHHVAHVLIVVVRGRVALFAFGG</sequence>
<dbReference type="Proteomes" id="UP000527143">
    <property type="component" value="Unassembled WGS sequence"/>
</dbReference>
<organism evidence="1 2">
    <name type="scientific">Sphingomonas xinjiangensis</name>
    <dbReference type="NCBI Taxonomy" id="643568"/>
    <lineage>
        <taxon>Bacteria</taxon>
        <taxon>Pseudomonadati</taxon>
        <taxon>Pseudomonadota</taxon>
        <taxon>Alphaproteobacteria</taxon>
        <taxon>Sphingomonadales</taxon>
        <taxon>Sphingomonadaceae</taxon>
        <taxon>Sphingomonas</taxon>
    </lineage>
</organism>